<dbReference type="PANTHER" id="PTHR46401:SF2">
    <property type="entry name" value="GLYCOSYLTRANSFERASE WBBK-RELATED"/>
    <property type="match status" value="1"/>
</dbReference>
<dbReference type="Proteomes" id="UP000468443">
    <property type="component" value="Unassembled WGS sequence"/>
</dbReference>
<name>A0A6P0UI90_9FLAO</name>
<dbReference type="Gene3D" id="3.40.50.2000">
    <property type="entry name" value="Glycogen Phosphorylase B"/>
    <property type="match status" value="2"/>
</dbReference>
<organism evidence="3 4">
    <name type="scientific">Muriicola jejuensis</name>
    <dbReference type="NCBI Taxonomy" id="504488"/>
    <lineage>
        <taxon>Bacteria</taxon>
        <taxon>Pseudomonadati</taxon>
        <taxon>Bacteroidota</taxon>
        <taxon>Flavobacteriia</taxon>
        <taxon>Flavobacteriales</taxon>
        <taxon>Flavobacteriaceae</taxon>
        <taxon>Muriicola</taxon>
    </lineage>
</organism>
<reference evidence="3 4" key="1">
    <citation type="submission" date="2020-01" db="EMBL/GenBank/DDBJ databases">
        <title>Muriicola jejuensis KCTC 22299.</title>
        <authorList>
            <person name="Wang G."/>
        </authorList>
    </citation>
    <scope>NUCLEOTIDE SEQUENCE [LARGE SCALE GENOMIC DNA]</scope>
    <source>
        <strain evidence="3 4">KCTC 22299</strain>
    </source>
</reference>
<proteinExistence type="predicted"/>
<keyword evidence="1 3" id="KW-0808">Transferase</keyword>
<accession>A0A6P0UI90</accession>
<evidence type="ECO:0000259" key="2">
    <source>
        <dbReference type="Pfam" id="PF00534"/>
    </source>
</evidence>
<protein>
    <submittedName>
        <fullName evidence="3">Glycosyltransferase</fullName>
    </submittedName>
</protein>
<dbReference type="AlphaFoldDB" id="A0A6P0UI90"/>
<gene>
    <name evidence="3" type="ORF">GWK09_05220</name>
</gene>
<sequence length="379" mass="44680">MKVAIITSRYPSKDNPYNHMFVHMRAKEMLRIGISTIVYVPSISRHYYEHEEIPIHKIGYSEIIKEISKYDLLYLHLLNIYPFSKANGWPIYKHILRTKIPFAIYVHGNEVQKYSSRFYEFNFRISEVLKWIKKDLFVIPKMRRFIRATKDIENSAYIFPSKWMRNNTEENLNLKIDKFFIIPNGIDTALFKYRSLEEKRFKILTIRSLSQKVYNIEQTIDTINLLPEKYSLVIYGKGKYKRSYDRRIKALGLQHRIKIIEQFLSRIEMLEVFDQFGVFISTTRIDSQGITMMEAMSRGLLVATTKNSSKGEFIENMKSGILGIDEKELFEGIIEVTSDLEKYRKITLNGSNQIEQIELKKTMKKEIEVLSSLLSNGDV</sequence>
<comment type="caution">
    <text evidence="3">The sequence shown here is derived from an EMBL/GenBank/DDBJ whole genome shotgun (WGS) entry which is preliminary data.</text>
</comment>
<dbReference type="InterPro" id="IPR001296">
    <property type="entry name" value="Glyco_trans_1"/>
</dbReference>
<dbReference type="GO" id="GO:0016757">
    <property type="term" value="F:glycosyltransferase activity"/>
    <property type="evidence" value="ECO:0007669"/>
    <property type="project" value="InterPro"/>
</dbReference>
<dbReference type="CDD" id="cd03801">
    <property type="entry name" value="GT4_PimA-like"/>
    <property type="match status" value="1"/>
</dbReference>
<evidence type="ECO:0000313" key="3">
    <source>
        <dbReference type="EMBL" id="NER09906.1"/>
    </source>
</evidence>
<evidence type="ECO:0000256" key="1">
    <source>
        <dbReference type="ARBA" id="ARBA00022679"/>
    </source>
</evidence>
<dbReference type="SUPFAM" id="SSF53756">
    <property type="entry name" value="UDP-Glycosyltransferase/glycogen phosphorylase"/>
    <property type="match status" value="1"/>
</dbReference>
<feature type="domain" description="Glycosyl transferase family 1" evidence="2">
    <location>
        <begin position="195"/>
        <end position="350"/>
    </location>
</feature>
<dbReference type="GO" id="GO:0009103">
    <property type="term" value="P:lipopolysaccharide biosynthetic process"/>
    <property type="evidence" value="ECO:0007669"/>
    <property type="project" value="TreeGrafter"/>
</dbReference>
<dbReference type="Pfam" id="PF00534">
    <property type="entry name" value="Glycos_transf_1"/>
    <property type="match status" value="1"/>
</dbReference>
<dbReference type="PANTHER" id="PTHR46401">
    <property type="entry name" value="GLYCOSYLTRANSFERASE WBBK-RELATED"/>
    <property type="match status" value="1"/>
</dbReference>
<dbReference type="EMBL" id="JAABOP010000001">
    <property type="protein sequence ID" value="NER09906.1"/>
    <property type="molecule type" value="Genomic_DNA"/>
</dbReference>
<evidence type="ECO:0000313" key="4">
    <source>
        <dbReference type="Proteomes" id="UP000468443"/>
    </source>
</evidence>
<keyword evidence="4" id="KW-1185">Reference proteome</keyword>